<evidence type="ECO:0000313" key="3">
    <source>
        <dbReference type="Proteomes" id="UP000234530"/>
    </source>
</evidence>
<protein>
    <recommendedName>
        <fullName evidence="1">HTH cro/C1-type domain-containing protein</fullName>
    </recommendedName>
</protein>
<dbReference type="Gene3D" id="1.10.260.40">
    <property type="entry name" value="lambda repressor-like DNA-binding domains"/>
    <property type="match status" value="1"/>
</dbReference>
<organism evidence="2 3">
    <name type="scientific">Paracoccus zhejiangensis</name>
    <dbReference type="NCBI Taxonomy" id="1077935"/>
    <lineage>
        <taxon>Bacteria</taxon>
        <taxon>Pseudomonadati</taxon>
        <taxon>Pseudomonadota</taxon>
        <taxon>Alphaproteobacteria</taxon>
        <taxon>Rhodobacterales</taxon>
        <taxon>Paracoccaceae</taxon>
        <taxon>Paracoccus</taxon>
    </lineage>
</organism>
<dbReference type="Proteomes" id="UP000234530">
    <property type="component" value="Chromosome"/>
</dbReference>
<evidence type="ECO:0000313" key="2">
    <source>
        <dbReference type="EMBL" id="AUH63885.1"/>
    </source>
</evidence>
<feature type="domain" description="HTH cro/C1-type" evidence="1">
    <location>
        <begin position="24"/>
        <end position="64"/>
    </location>
</feature>
<sequence length="271" mass="30694">MNVLQVFGANLRQLTALRGPQTLVAGQLGISRVQFQRYLRSESFPKPNVLQRICRFFGVDARILTEILAPEQLARLQNGRAIADAPLRGDLGMQEAMAYACPDQDYFTPSRELPDGIYQRWRGAKSRLDCAYVSLIQIRTLERARVVRSFDIRGVCDSKDRVTGRQREYRGVLLHCQAGYVGLYFHSEPGRHVTMTFLTPFELNYQPAAVGFSCLARSAMPDHARITRSLLLHVSNECSARLRAGRQSGFVPWDQVPKQVLPLIAPQDERF</sequence>
<accession>A0A2H5EX60</accession>
<dbReference type="KEGG" id="pzh:CX676_06700"/>
<dbReference type="InterPro" id="IPR001387">
    <property type="entry name" value="Cro/C1-type_HTH"/>
</dbReference>
<gene>
    <name evidence="2" type="ORF">CX676_06700</name>
</gene>
<dbReference type="OrthoDB" id="8902678at2"/>
<dbReference type="InterPro" id="IPR010982">
    <property type="entry name" value="Lambda_DNA-bd_dom_sf"/>
</dbReference>
<proteinExistence type="predicted"/>
<keyword evidence="3" id="KW-1185">Reference proteome</keyword>
<name>A0A2H5EX60_9RHOB</name>
<dbReference type="SUPFAM" id="SSF47413">
    <property type="entry name" value="lambda repressor-like DNA-binding domains"/>
    <property type="match status" value="1"/>
</dbReference>
<reference evidence="2 3" key="1">
    <citation type="journal article" date="2013" name="Antonie Van Leeuwenhoek">
        <title>Paracoccus zhejiangensis sp. nov., isolated from activated sludge in wastewater-treatment system.</title>
        <authorList>
            <person name="Wu Z.G."/>
            <person name="Zhang D.F."/>
            <person name="Liu Y.L."/>
            <person name="Wang F."/>
            <person name="Jiang X."/>
            <person name="Li C."/>
            <person name="Li S.P."/>
            <person name="Hong Q."/>
            <person name="Li W.J."/>
        </authorList>
    </citation>
    <scope>NUCLEOTIDE SEQUENCE [LARGE SCALE GENOMIC DNA]</scope>
    <source>
        <strain evidence="2 3">J6</strain>
    </source>
</reference>
<dbReference type="GO" id="GO:0003677">
    <property type="term" value="F:DNA binding"/>
    <property type="evidence" value="ECO:0007669"/>
    <property type="project" value="InterPro"/>
</dbReference>
<dbReference type="AlphaFoldDB" id="A0A2H5EX60"/>
<dbReference type="EMBL" id="CP025430">
    <property type="protein sequence ID" value="AUH63885.1"/>
    <property type="molecule type" value="Genomic_DNA"/>
</dbReference>
<dbReference type="PROSITE" id="PS50943">
    <property type="entry name" value="HTH_CROC1"/>
    <property type="match status" value="1"/>
</dbReference>
<dbReference type="CDD" id="cd00093">
    <property type="entry name" value="HTH_XRE"/>
    <property type="match status" value="1"/>
</dbReference>
<evidence type="ECO:0000259" key="1">
    <source>
        <dbReference type="PROSITE" id="PS50943"/>
    </source>
</evidence>
<dbReference type="RefSeq" id="WP_101751926.1">
    <property type="nucleotide sequence ID" value="NZ_CP025430.1"/>
</dbReference>